<dbReference type="InterPro" id="IPR045060">
    <property type="entry name" value="Phe-tRNA-ligase_IIc_bsu"/>
</dbReference>
<evidence type="ECO:0000256" key="7">
    <source>
        <dbReference type="ARBA" id="ARBA00022842"/>
    </source>
</evidence>
<dbReference type="SMART" id="SM00873">
    <property type="entry name" value="B3_4"/>
    <property type="match status" value="1"/>
</dbReference>
<keyword evidence="7" id="KW-0460">Magnesium</keyword>
<gene>
    <name evidence="11" type="ORF">GYA37_02110</name>
</gene>
<reference evidence="11 12" key="1">
    <citation type="journal article" date="2020" name="Biotechnol. Biofuels">
        <title>New insights from the biogas microbiome by comprehensive genome-resolved metagenomics of nearly 1600 species originating from multiple anaerobic digesters.</title>
        <authorList>
            <person name="Campanaro S."/>
            <person name="Treu L."/>
            <person name="Rodriguez-R L.M."/>
            <person name="Kovalovszki A."/>
            <person name="Ziels R.M."/>
            <person name="Maus I."/>
            <person name="Zhu X."/>
            <person name="Kougias P.G."/>
            <person name="Basile A."/>
            <person name="Luo G."/>
            <person name="Schluter A."/>
            <person name="Konstantinidis K.T."/>
            <person name="Angelidaki I."/>
        </authorList>
    </citation>
    <scope>NUCLEOTIDE SEQUENCE [LARGE SCALE GENOMIC DNA]</scope>
    <source>
        <strain evidence="11">AS27yjCOA_202</strain>
    </source>
</reference>
<evidence type="ECO:0000313" key="12">
    <source>
        <dbReference type="Proteomes" id="UP000590542"/>
    </source>
</evidence>
<dbReference type="SUPFAM" id="SSF55681">
    <property type="entry name" value="Class II aaRS and biotin synthetases"/>
    <property type="match status" value="1"/>
</dbReference>
<dbReference type="EMBL" id="JAAZNV010000007">
    <property type="protein sequence ID" value="NMB91624.1"/>
    <property type="molecule type" value="Genomic_DNA"/>
</dbReference>
<proteinExistence type="predicted"/>
<evidence type="ECO:0000256" key="6">
    <source>
        <dbReference type="ARBA" id="ARBA00022840"/>
    </source>
</evidence>
<dbReference type="InterPro" id="IPR009061">
    <property type="entry name" value="DNA-bd_dom_put_sf"/>
</dbReference>
<keyword evidence="9" id="KW-0030">Aminoacyl-tRNA synthetase</keyword>
<dbReference type="EC" id="6.1.1.20" evidence="2"/>
<dbReference type="SUPFAM" id="SSF54991">
    <property type="entry name" value="Anticodon-binding domain of PheRS"/>
    <property type="match status" value="1"/>
</dbReference>
<evidence type="ECO:0000256" key="4">
    <source>
        <dbReference type="ARBA" id="ARBA00022723"/>
    </source>
</evidence>
<dbReference type="SUPFAM" id="SSF56037">
    <property type="entry name" value="PheT/TilS domain"/>
    <property type="match status" value="1"/>
</dbReference>
<dbReference type="InterPro" id="IPR005147">
    <property type="entry name" value="tRNA_synthase_B5-dom"/>
</dbReference>
<dbReference type="PROSITE" id="PS51483">
    <property type="entry name" value="B5"/>
    <property type="match status" value="1"/>
</dbReference>
<comment type="caution">
    <text evidence="11">The sequence shown here is derived from an EMBL/GenBank/DDBJ whole genome shotgun (WGS) entry which is preliminary data.</text>
</comment>
<dbReference type="GO" id="GO:0003723">
    <property type="term" value="F:RNA binding"/>
    <property type="evidence" value="ECO:0007669"/>
    <property type="project" value="InterPro"/>
</dbReference>
<evidence type="ECO:0000256" key="3">
    <source>
        <dbReference type="ARBA" id="ARBA00022598"/>
    </source>
</evidence>
<evidence type="ECO:0000313" key="11">
    <source>
        <dbReference type="EMBL" id="NMB91624.1"/>
    </source>
</evidence>
<dbReference type="SUPFAM" id="SSF46955">
    <property type="entry name" value="Putative DNA-binding domain"/>
    <property type="match status" value="2"/>
</dbReference>
<dbReference type="Proteomes" id="UP000590542">
    <property type="component" value="Unassembled WGS sequence"/>
</dbReference>
<name>A0A7X9E740_UNCKA</name>
<dbReference type="Gene3D" id="3.50.40.10">
    <property type="entry name" value="Phenylalanyl-trna Synthetase, Chain B, domain 3"/>
    <property type="match status" value="1"/>
</dbReference>
<dbReference type="InterPro" id="IPR005121">
    <property type="entry name" value="Fdx_antiC-bd"/>
</dbReference>
<evidence type="ECO:0000256" key="5">
    <source>
        <dbReference type="ARBA" id="ARBA00022741"/>
    </source>
</evidence>
<dbReference type="SMART" id="SM00896">
    <property type="entry name" value="FDX-ACB"/>
    <property type="match status" value="1"/>
</dbReference>
<comment type="cofactor">
    <cofactor evidence="1">
        <name>Mg(2+)</name>
        <dbReference type="ChEBI" id="CHEBI:18420"/>
    </cofactor>
</comment>
<dbReference type="Gene3D" id="3.30.70.380">
    <property type="entry name" value="Ferrodoxin-fold anticodon-binding domain"/>
    <property type="match status" value="1"/>
</dbReference>
<dbReference type="GO" id="GO:0000287">
    <property type="term" value="F:magnesium ion binding"/>
    <property type="evidence" value="ECO:0007669"/>
    <property type="project" value="InterPro"/>
</dbReference>
<dbReference type="PANTHER" id="PTHR10947">
    <property type="entry name" value="PHENYLALANYL-TRNA SYNTHETASE BETA CHAIN AND LEUCINE-RICH REPEAT-CONTAINING PROTEIN 47"/>
    <property type="match status" value="1"/>
</dbReference>
<accession>A0A7X9E740</accession>
<dbReference type="GO" id="GO:0004826">
    <property type="term" value="F:phenylalanine-tRNA ligase activity"/>
    <property type="evidence" value="ECO:0007669"/>
    <property type="project" value="UniProtKB-EC"/>
</dbReference>
<evidence type="ECO:0000256" key="9">
    <source>
        <dbReference type="ARBA" id="ARBA00023146"/>
    </source>
</evidence>
<dbReference type="SMART" id="SM00874">
    <property type="entry name" value="B5"/>
    <property type="match status" value="1"/>
</dbReference>
<dbReference type="AlphaFoldDB" id="A0A7X9E740"/>
<sequence>MNVLIPYSWIKDYIKTNAKAENVAKALSLHAFSVEKINKIKGDDVFEVEVTPNRGDALSVLGVARELKAVLPRSGFKCEWMQKDVKIPQFEDKDKLDVIIKDKSLVPRFCAVVLENVKVGKSPKVIEERLEKVGIRALGNVIDVTNYMMMDKGQPMHAFDYDKILGHKMIVRESKHDEVITTLDGVERKLPSGVIVIEDGEGRLIDLCGIMGAKNSEVDENTNKVLLFVQVYDPVRIRRASMSLGHRTDAALRFEKGIDYEGVLSSLFEASEMICGLSGSNVSSNLIDIVNEERKLKSVAVDYEKINRIAGVEISKEVVNQTLSDLGFESKGESVVVPSWRYDDVSITEDLAEEVIRLYGYYNLPGKLLTGEVPLVHKDLSFHWEDVARLFLKHDGFFECYSYSATSKKNVSKDALEIINPLNEDLLFLKTSLLPQLLEVIDGNKGYSDKIKLFELASVYHSKEGDLPNQPLMLGLVTKGINKVDLKGIVEALFDEMGVSSYPSFNVINHGGGRLGVEINFEELIKLSSKVKTYTPLTSFNSIKEDLTFEVPEGITYQQVERIILCSSERISKLEFKDIYKNALTFSIEYLDKEKQISSEDTQEIRKNIFKSLENIGVRLR</sequence>
<dbReference type="Pfam" id="PF03483">
    <property type="entry name" value="B3_4"/>
    <property type="match status" value="1"/>
</dbReference>
<evidence type="ECO:0000256" key="8">
    <source>
        <dbReference type="ARBA" id="ARBA00022917"/>
    </source>
</evidence>
<keyword evidence="4" id="KW-0479">Metal-binding</keyword>
<dbReference type="InterPro" id="IPR036690">
    <property type="entry name" value="Fdx_antiC-bd_sf"/>
</dbReference>
<evidence type="ECO:0000256" key="1">
    <source>
        <dbReference type="ARBA" id="ARBA00001946"/>
    </source>
</evidence>
<dbReference type="GO" id="GO:0005524">
    <property type="term" value="F:ATP binding"/>
    <property type="evidence" value="ECO:0007669"/>
    <property type="project" value="UniProtKB-KW"/>
</dbReference>
<keyword evidence="6" id="KW-0067">ATP-binding</keyword>
<dbReference type="PANTHER" id="PTHR10947:SF0">
    <property type="entry name" value="PHENYLALANINE--TRNA LIGASE BETA SUBUNIT"/>
    <property type="match status" value="1"/>
</dbReference>
<dbReference type="InterPro" id="IPR020825">
    <property type="entry name" value="Phe-tRNA_synthase-like_B3/B4"/>
</dbReference>
<dbReference type="Gene3D" id="3.30.56.10">
    <property type="match status" value="2"/>
</dbReference>
<evidence type="ECO:0000256" key="2">
    <source>
        <dbReference type="ARBA" id="ARBA00012814"/>
    </source>
</evidence>
<organism evidence="11 12">
    <name type="scientific">candidate division WWE3 bacterium</name>
    <dbReference type="NCBI Taxonomy" id="2053526"/>
    <lineage>
        <taxon>Bacteria</taxon>
        <taxon>Katanobacteria</taxon>
    </lineage>
</organism>
<feature type="domain" description="B5" evidence="10">
    <location>
        <begin position="294"/>
        <end position="366"/>
    </location>
</feature>
<keyword evidence="5" id="KW-0547">Nucleotide-binding</keyword>
<keyword evidence="8" id="KW-0648">Protein biosynthesis</keyword>
<dbReference type="GO" id="GO:0006432">
    <property type="term" value="P:phenylalanyl-tRNA aminoacylation"/>
    <property type="evidence" value="ECO:0007669"/>
    <property type="project" value="InterPro"/>
</dbReference>
<evidence type="ECO:0000259" key="10">
    <source>
        <dbReference type="PROSITE" id="PS51483"/>
    </source>
</evidence>
<dbReference type="InterPro" id="IPR045864">
    <property type="entry name" value="aa-tRNA-synth_II/BPL/LPL"/>
</dbReference>
<keyword evidence="3 11" id="KW-0436">Ligase</keyword>
<dbReference type="Gene3D" id="3.30.930.10">
    <property type="entry name" value="Bira Bifunctional Protein, Domain 2"/>
    <property type="match status" value="1"/>
</dbReference>
<dbReference type="InterPro" id="IPR041616">
    <property type="entry name" value="PheRS_beta_core"/>
</dbReference>
<dbReference type="Pfam" id="PF03484">
    <property type="entry name" value="B5"/>
    <property type="match status" value="1"/>
</dbReference>
<dbReference type="InterPro" id="IPR005146">
    <property type="entry name" value="B3/B4_tRNA-bd"/>
</dbReference>
<dbReference type="Pfam" id="PF17759">
    <property type="entry name" value="tRNA_synthFbeta"/>
    <property type="match status" value="1"/>
</dbReference>
<dbReference type="GO" id="GO:0009328">
    <property type="term" value="C:phenylalanine-tRNA ligase complex"/>
    <property type="evidence" value="ECO:0007669"/>
    <property type="project" value="TreeGrafter"/>
</dbReference>
<protein>
    <recommendedName>
        <fullName evidence="2">phenylalanine--tRNA ligase</fullName>
        <ecNumber evidence="2">6.1.1.20</ecNumber>
    </recommendedName>
</protein>